<keyword evidence="3" id="KW-1185">Reference proteome</keyword>
<protein>
    <recommendedName>
        <fullName evidence="4">HemY N-terminal domain-containing protein</fullName>
    </recommendedName>
</protein>
<evidence type="ECO:0000256" key="1">
    <source>
        <dbReference type="SAM" id="Phobius"/>
    </source>
</evidence>
<evidence type="ECO:0000313" key="2">
    <source>
        <dbReference type="EMBL" id="QEN07159.1"/>
    </source>
</evidence>
<gene>
    <name evidence="2" type="ORF">EXM22_03835</name>
</gene>
<feature type="transmembrane region" description="Helical" evidence="1">
    <location>
        <begin position="42"/>
        <end position="61"/>
    </location>
</feature>
<dbReference type="KEGG" id="ock:EXM22_03835"/>
<reference evidence="2 3" key="1">
    <citation type="submission" date="2019-02" db="EMBL/GenBank/DDBJ databases">
        <title>Complete Genome Sequence and Methylome Analysis of free living Spirochaetas.</title>
        <authorList>
            <person name="Fomenkov A."/>
            <person name="Dubinina G."/>
            <person name="Leshcheva N."/>
            <person name="Mikheeva N."/>
            <person name="Grabovich M."/>
            <person name="Vincze T."/>
            <person name="Roberts R.J."/>
        </authorList>
    </citation>
    <scope>NUCLEOTIDE SEQUENCE [LARGE SCALE GENOMIC DNA]</scope>
    <source>
        <strain evidence="2 3">K2</strain>
    </source>
</reference>
<keyword evidence="1" id="KW-0812">Transmembrane</keyword>
<dbReference type="OrthoDB" id="368775at2"/>
<dbReference type="EMBL" id="CP036150">
    <property type="protein sequence ID" value="QEN07159.1"/>
    <property type="molecule type" value="Genomic_DNA"/>
</dbReference>
<evidence type="ECO:0008006" key="4">
    <source>
        <dbReference type="Google" id="ProtNLM"/>
    </source>
</evidence>
<evidence type="ECO:0000313" key="3">
    <source>
        <dbReference type="Proteomes" id="UP000324209"/>
    </source>
</evidence>
<keyword evidence="1" id="KW-1133">Transmembrane helix</keyword>
<dbReference type="RefSeq" id="WP_149485241.1">
    <property type="nucleotide sequence ID" value="NZ_CP036150.1"/>
</dbReference>
<accession>A0A5C1QJ31</accession>
<keyword evidence="1" id="KW-0472">Membrane</keyword>
<sequence length="280" mass="32640">MKFKTIFFLFNGIILFSFLFIALMPLFVLGAEYTRIFWGENWFLALLFLIFISVLDAYFMINWKMFSLLEKEDWPGLTSYLETEIYEKKRLSSRNIRMMVNTSLTISNLDKIIRLEKEVSEKKPSLLSRYGAMLGIPYLLNQNKEEGKIYFKDCIAQSSAKDLPWLEWCYSFLLLADQKLDEAKTYLSSLSAQTKDSILRLLSLYLLSTISGKAQDEALVQNKRSFIEQYPDRQSLEKDVLKSKNKNIVVLLLSSVLDDSQNWLYDTVSENNVEEINNGH</sequence>
<name>A0A5C1QJ31_9SPIO</name>
<proteinExistence type="predicted"/>
<dbReference type="AlphaFoldDB" id="A0A5C1QJ31"/>
<dbReference type="SUPFAM" id="SSF81901">
    <property type="entry name" value="HCP-like"/>
    <property type="match status" value="1"/>
</dbReference>
<organism evidence="2 3">
    <name type="scientific">Oceanispirochaeta crateris</name>
    <dbReference type="NCBI Taxonomy" id="2518645"/>
    <lineage>
        <taxon>Bacteria</taxon>
        <taxon>Pseudomonadati</taxon>
        <taxon>Spirochaetota</taxon>
        <taxon>Spirochaetia</taxon>
        <taxon>Spirochaetales</taxon>
        <taxon>Spirochaetaceae</taxon>
        <taxon>Oceanispirochaeta</taxon>
    </lineage>
</organism>
<dbReference type="Proteomes" id="UP000324209">
    <property type="component" value="Chromosome"/>
</dbReference>
<feature type="transmembrane region" description="Helical" evidence="1">
    <location>
        <begin position="7"/>
        <end position="30"/>
    </location>
</feature>